<dbReference type="EMBL" id="BRYB01006267">
    <property type="protein sequence ID" value="GMI53823.1"/>
    <property type="molecule type" value="Genomic_DNA"/>
</dbReference>
<name>A0ABQ6NCG7_9STRA</name>
<dbReference type="InterPro" id="IPR029063">
    <property type="entry name" value="SAM-dependent_MTases_sf"/>
</dbReference>
<protein>
    <submittedName>
        <fullName evidence="2">Uncharacterized protein</fullName>
    </submittedName>
</protein>
<dbReference type="SUPFAM" id="SSF53335">
    <property type="entry name" value="S-adenosyl-L-methionine-dependent methyltransferases"/>
    <property type="match status" value="1"/>
</dbReference>
<accession>A0ABQ6NCG7</accession>
<dbReference type="Gene3D" id="3.40.50.150">
    <property type="entry name" value="Vaccinia Virus protein VP39"/>
    <property type="match status" value="1"/>
</dbReference>
<feature type="chain" id="PRO_5047323569" evidence="1">
    <location>
        <begin position="32"/>
        <end position="465"/>
    </location>
</feature>
<dbReference type="Proteomes" id="UP001165060">
    <property type="component" value="Unassembled WGS sequence"/>
</dbReference>
<evidence type="ECO:0000313" key="2">
    <source>
        <dbReference type="EMBL" id="GMI53823.1"/>
    </source>
</evidence>
<comment type="caution">
    <text evidence="2">The sequence shown here is derived from an EMBL/GenBank/DDBJ whole genome shotgun (WGS) entry which is preliminary data.</text>
</comment>
<gene>
    <name evidence="2" type="ORF">TeGR_g3426</name>
</gene>
<evidence type="ECO:0000313" key="3">
    <source>
        <dbReference type="Proteomes" id="UP001165060"/>
    </source>
</evidence>
<organism evidence="2 3">
    <name type="scientific">Tetraparma gracilis</name>
    <dbReference type="NCBI Taxonomy" id="2962635"/>
    <lineage>
        <taxon>Eukaryota</taxon>
        <taxon>Sar</taxon>
        <taxon>Stramenopiles</taxon>
        <taxon>Ochrophyta</taxon>
        <taxon>Bolidophyceae</taxon>
        <taxon>Parmales</taxon>
        <taxon>Triparmaceae</taxon>
        <taxon>Tetraparma</taxon>
    </lineage>
</organism>
<feature type="signal peptide" evidence="1">
    <location>
        <begin position="1"/>
        <end position="31"/>
    </location>
</feature>
<dbReference type="Pfam" id="PF13578">
    <property type="entry name" value="Methyltransf_24"/>
    <property type="match status" value="1"/>
</dbReference>
<keyword evidence="3" id="KW-1185">Reference proteome</keyword>
<sequence>MPPPPSPPLDHLSLILSLILVFFLLLPLSSPQPPPDPVLTPLTTPLSFQIQVGTDSATRKQVSYTPIDLLTPHDLRGALDPLPEVPHSPASGLPGLDGSLVASFTQTSTNAFCASAGLSPKDCVANAEQVGTRVYGGVMNAWLRERNERLRETGWAGGSMVESLRKVESGSECGLEEEWLALDAAARLEGAAVPLPPDLAAVKDLWTRLDLLIKSSPAEEDWASSFGYIRPAQLRALLSAIDELGATMYCEVGFNGGHSAAAVLATRPNVEVLSFDLASFPYSEPTIRLLENEFPGRFTLVEGDSTVKVPAYAASGVPAASCDVMFIDGGHTKEVVLADLKNFRELLASRSRNMVFFDDSHDCDLVCMLNAMGGCLDREVKFFGSDVANVLREAEARGDIGGMRGVEYWCDSKCNPPMHPWAGEEGKGATSIGKWGFSIAEFLYGKEGDMGAAKIEARAIPAIPQ</sequence>
<reference evidence="2 3" key="1">
    <citation type="journal article" date="2023" name="Commun. Biol.">
        <title>Genome analysis of Parmales, the sister group of diatoms, reveals the evolutionary specialization of diatoms from phago-mixotrophs to photoautotrophs.</title>
        <authorList>
            <person name="Ban H."/>
            <person name="Sato S."/>
            <person name="Yoshikawa S."/>
            <person name="Yamada K."/>
            <person name="Nakamura Y."/>
            <person name="Ichinomiya M."/>
            <person name="Sato N."/>
            <person name="Blanc-Mathieu R."/>
            <person name="Endo H."/>
            <person name="Kuwata A."/>
            <person name="Ogata H."/>
        </authorList>
    </citation>
    <scope>NUCLEOTIDE SEQUENCE [LARGE SCALE GENOMIC DNA]</scope>
</reference>
<evidence type="ECO:0000256" key="1">
    <source>
        <dbReference type="SAM" id="SignalP"/>
    </source>
</evidence>
<proteinExistence type="predicted"/>
<keyword evidence="1" id="KW-0732">Signal</keyword>